<dbReference type="PROSITE" id="PS51257">
    <property type="entry name" value="PROKAR_LIPOPROTEIN"/>
    <property type="match status" value="1"/>
</dbReference>
<evidence type="ECO:0000313" key="2">
    <source>
        <dbReference type="Proteomes" id="UP001165384"/>
    </source>
</evidence>
<dbReference type="Proteomes" id="UP001165384">
    <property type="component" value="Unassembled WGS sequence"/>
</dbReference>
<comment type="caution">
    <text evidence="1">The sequence shown here is derived from an EMBL/GenBank/DDBJ whole genome shotgun (WGS) entry which is preliminary data.</text>
</comment>
<sequence length="127" mass="13595">MDRRLALSLLVLPLLSVACAFGYYARGTLSDVPGELRGKAFPGNTAGGGRFVLADQEGRLRCDGEMAAPDSSPVPVSCEGESGKGIVRCSDGRVMAARWTAISCRSFLGSAEDERGNRLLFRVERKL</sequence>
<name>A0ABS9K404_9RHOO</name>
<reference evidence="1" key="1">
    <citation type="submission" date="2022-01" db="EMBL/GenBank/DDBJ databases">
        <authorList>
            <person name="Jo J.-H."/>
            <person name="Im W.-T."/>
        </authorList>
    </citation>
    <scope>NUCLEOTIDE SEQUENCE</scope>
    <source>
        <strain evidence="1">XY25</strain>
    </source>
</reference>
<keyword evidence="2" id="KW-1185">Reference proteome</keyword>
<accession>A0ABS9K404</accession>
<evidence type="ECO:0008006" key="3">
    <source>
        <dbReference type="Google" id="ProtNLM"/>
    </source>
</evidence>
<proteinExistence type="predicted"/>
<protein>
    <recommendedName>
        <fullName evidence="3">Lipoprotein</fullName>
    </recommendedName>
</protein>
<dbReference type="RefSeq" id="WP_275711216.1">
    <property type="nucleotide sequence ID" value="NZ_JAKLTN010000002.1"/>
</dbReference>
<evidence type="ECO:0000313" key="1">
    <source>
        <dbReference type="EMBL" id="MCG2577886.1"/>
    </source>
</evidence>
<gene>
    <name evidence="1" type="ORF">LZ012_12885</name>
</gene>
<organism evidence="1 2">
    <name type="scientific">Dechloromonas hankyongensis</name>
    <dbReference type="NCBI Taxonomy" id="2908002"/>
    <lineage>
        <taxon>Bacteria</taxon>
        <taxon>Pseudomonadati</taxon>
        <taxon>Pseudomonadota</taxon>
        <taxon>Betaproteobacteria</taxon>
        <taxon>Rhodocyclales</taxon>
        <taxon>Azonexaceae</taxon>
        <taxon>Dechloromonas</taxon>
    </lineage>
</organism>
<dbReference type="EMBL" id="JAKLTN010000002">
    <property type="protein sequence ID" value="MCG2577886.1"/>
    <property type="molecule type" value="Genomic_DNA"/>
</dbReference>